<evidence type="ECO:0000313" key="17">
    <source>
        <dbReference type="EMBL" id="AZF81465.1"/>
    </source>
</evidence>
<evidence type="ECO:0000256" key="8">
    <source>
        <dbReference type="HAMAP-Rule" id="MF_00271"/>
    </source>
</evidence>
<dbReference type="HAMAP" id="MF_00271">
    <property type="entry name" value="ATP_synth_D_arch"/>
    <property type="match status" value="1"/>
</dbReference>
<dbReference type="PATRIC" id="fig|2287.6.peg.1721"/>
<dbReference type="KEGG" id="ssoa:SULA_1660"/>
<dbReference type="OMA" id="REEFFRM"/>
<dbReference type="EMBL" id="CP033238">
    <property type="protein sequence ID" value="AZF76251.1"/>
    <property type="molecule type" value="Genomic_DNA"/>
</dbReference>
<dbReference type="GO" id="GO:0046933">
    <property type="term" value="F:proton-transporting ATP synthase activity, rotational mechanism"/>
    <property type="evidence" value="ECO:0007669"/>
    <property type="project" value="UniProtKB-UniRule"/>
</dbReference>
<evidence type="ECO:0000313" key="26">
    <source>
        <dbReference type="Proteomes" id="UP000273194"/>
    </source>
</evidence>
<dbReference type="GO" id="GO:0005886">
    <property type="term" value="C:plasma membrane"/>
    <property type="evidence" value="ECO:0007669"/>
    <property type="project" value="UniProtKB-SubCell"/>
</dbReference>
<reference evidence="10" key="5">
    <citation type="submission" date="2018-10" db="EMBL/GenBank/DDBJ databases">
        <authorList>
            <person name="McCarthy S."/>
            <person name="Gradnigo J."/>
            <person name="Johnson T."/>
            <person name="Payne S."/>
            <person name="Lipzen A."/>
            <person name="Schackwitz W."/>
            <person name="Martin J."/>
            <person name="Moriyama E."/>
            <person name="Blum P."/>
        </authorList>
    </citation>
    <scope>NUCLEOTIDE SEQUENCE</scope>
    <source>
        <strain evidence="9">SARC-B</strain>
        <strain evidence="10">SARC-C</strain>
        <strain evidence="11">SULA</strain>
    </source>
</reference>
<organism evidence="10 20">
    <name type="scientific">Saccharolobus solfataricus</name>
    <name type="common">Sulfolobus solfataricus</name>
    <dbReference type="NCBI Taxonomy" id="2287"/>
    <lineage>
        <taxon>Archaea</taxon>
        <taxon>Thermoproteota</taxon>
        <taxon>Thermoprotei</taxon>
        <taxon>Sulfolobales</taxon>
        <taxon>Sulfolobaceae</taxon>
        <taxon>Saccharolobus</taxon>
    </lineage>
</organism>
<dbReference type="EMBL" id="CP011057">
    <property type="protein sequence ID" value="AKA79302.1"/>
    <property type="molecule type" value="Genomic_DNA"/>
</dbReference>
<evidence type="ECO:0000313" key="27">
    <source>
        <dbReference type="Proteomes" id="UP000273443"/>
    </source>
</evidence>
<dbReference type="Proteomes" id="UP000275843">
    <property type="component" value="Chromosome"/>
</dbReference>
<dbReference type="InterPro" id="IPR002699">
    <property type="entry name" value="V_ATPase_D"/>
</dbReference>
<evidence type="ECO:0000256" key="7">
    <source>
        <dbReference type="ARBA" id="ARBA00023310"/>
    </source>
</evidence>
<reference evidence="23" key="2">
    <citation type="submission" date="2016-04" db="EMBL/GenBank/DDBJ databases">
        <authorList>
            <person name="Shah S.A."/>
            <person name="Garrett R.A."/>
        </authorList>
    </citation>
    <scope>NUCLEOTIDE SEQUENCE [LARGE SCALE GENOMIC DNA]</scope>
    <source>
        <strain evidence="23">ATCC 35091 / DSM 1616 / JCM 8930 / NBRC 15331 / P1</strain>
    </source>
</reference>
<dbReference type="Proteomes" id="UP000278715">
    <property type="component" value="Chromosome"/>
</dbReference>
<reference evidence="24 25" key="4">
    <citation type="journal article" date="2018" name="Proc. Natl. Acad. Sci. U.S.A.">
        <title>Nonmutational mechanism of inheritance in the Archaeon Sulfolobus solfataricus.</title>
        <authorList>
            <person name="Payne S."/>
            <person name="McCarthy S."/>
            <person name="Johnson T."/>
            <person name="North E."/>
            <person name="Blum P."/>
        </authorList>
    </citation>
    <scope>NUCLEOTIDE SEQUENCE [LARGE SCALE GENOMIC DNA]</scope>
    <source>
        <strain evidence="13 24">SARC-H</strain>
        <strain evidence="14 28">SARC-I</strain>
        <strain evidence="16 29">SARC-N</strain>
        <strain evidence="17 30">SARC-O</strain>
        <strain evidence="18 25">SUL120</strain>
        <strain evidence="12 26">SULG</strain>
        <strain evidence="15 27">SULM</strain>
    </source>
</reference>
<protein>
    <recommendedName>
        <fullName evidence="8">A-type ATP synthase subunit D</fullName>
    </recommendedName>
</protein>
<name>A0A0E3MEG8_SACSO</name>
<dbReference type="EMBL" id="CP011056">
    <property type="protein sequence ID" value="AKA76609.1"/>
    <property type="molecule type" value="Genomic_DNA"/>
</dbReference>
<proteinExistence type="inferred from homology"/>
<dbReference type="AlphaFoldDB" id="A0A0E3MEG8"/>
<dbReference type="KEGG" id="ssol:SULB_1661"/>
<evidence type="ECO:0000313" key="11">
    <source>
        <dbReference type="EMBL" id="AKA79302.1"/>
    </source>
</evidence>
<evidence type="ECO:0000313" key="23">
    <source>
        <dbReference type="Proteomes" id="UP000076770"/>
    </source>
</evidence>
<dbReference type="Proteomes" id="UP000033085">
    <property type="component" value="Chromosome"/>
</dbReference>
<reference evidence="19" key="3">
    <citation type="submission" date="2016-04" db="EMBL/GenBank/DDBJ databases">
        <authorList>
            <person name="Evans L.H."/>
            <person name="Alamgir A."/>
            <person name="Owens N."/>
            <person name="Weber N.D."/>
            <person name="Virtaneva K."/>
            <person name="Barbian K."/>
            <person name="Babar A."/>
            <person name="Rosenke K."/>
        </authorList>
    </citation>
    <scope>NUCLEOTIDE SEQUENCE</scope>
    <source>
        <strain evidence="19">P1</strain>
    </source>
</reference>
<dbReference type="Proteomes" id="UP000033057">
    <property type="component" value="Chromosome"/>
</dbReference>
<dbReference type="GO" id="GO:0016787">
    <property type="term" value="F:hydrolase activity"/>
    <property type="evidence" value="ECO:0007669"/>
    <property type="project" value="UniProtKB-KW"/>
</dbReference>
<dbReference type="Proteomes" id="UP000282269">
    <property type="component" value="Chromosome"/>
</dbReference>
<dbReference type="NCBIfam" id="TIGR00309">
    <property type="entry name" value="V_ATPase_subD"/>
    <property type="match status" value="1"/>
</dbReference>
<evidence type="ECO:0000313" key="21">
    <source>
        <dbReference type="Proteomes" id="UP000033085"/>
    </source>
</evidence>
<dbReference type="GeneID" id="44129570"/>
<evidence type="ECO:0000313" key="28">
    <source>
        <dbReference type="Proteomes" id="UP000275843"/>
    </source>
</evidence>
<dbReference type="GO" id="GO:0042777">
    <property type="term" value="P:proton motive force-driven plasma membrane ATP synthesis"/>
    <property type="evidence" value="ECO:0007669"/>
    <property type="project" value="UniProtKB-UniRule"/>
</dbReference>
<dbReference type="Proteomes" id="UP000267993">
    <property type="component" value="Chromosome"/>
</dbReference>
<accession>A0A0E3MEG8</accession>
<keyword evidence="4 8" id="KW-0375">Hydrogen ion transport</keyword>
<dbReference type="EMBL" id="CP033241">
    <property type="protein sequence ID" value="AZF84042.1"/>
    <property type="molecule type" value="Genomic_DNA"/>
</dbReference>
<dbReference type="EMBL" id="CP033240">
    <property type="protein sequence ID" value="AZF81465.1"/>
    <property type="molecule type" value="Genomic_DNA"/>
</dbReference>
<dbReference type="PANTHER" id="PTHR11671">
    <property type="entry name" value="V-TYPE ATP SYNTHASE SUBUNIT D"/>
    <property type="match status" value="1"/>
</dbReference>
<dbReference type="Proteomes" id="UP000273443">
    <property type="component" value="Chromosome"/>
</dbReference>
<keyword evidence="3 8" id="KW-1003">Cell membrane</keyword>
<dbReference type="Proteomes" id="UP000269431">
    <property type="component" value="Chromosome"/>
</dbReference>
<evidence type="ECO:0000256" key="2">
    <source>
        <dbReference type="ARBA" id="ARBA00022448"/>
    </source>
</evidence>
<evidence type="ECO:0000313" key="20">
    <source>
        <dbReference type="Proteomes" id="UP000033057"/>
    </source>
</evidence>
<reference evidence="20 21" key="1">
    <citation type="journal article" date="2015" name="Genome Announc.">
        <title>Complete Genome Sequence of Sulfolobus solfataricus Strain 98/2 and Evolved Derivatives.</title>
        <authorList>
            <person name="McCarthy S."/>
            <person name="Gradnigo J."/>
            <person name="Johnson T."/>
            <person name="Payne S."/>
            <person name="Lipzen A."/>
            <person name="Martin J."/>
            <person name="Schackwitz W."/>
            <person name="Moriyama E."/>
            <person name="Blum P."/>
        </authorList>
    </citation>
    <scope>NUCLEOTIDE SEQUENCE [LARGE SCALE GENOMIC DNA]</scope>
    <source>
        <strain evidence="20">98/2 SULC</strain>
        <strain evidence="9">SARC-B</strain>
        <strain evidence="10">SARC-C</strain>
        <strain evidence="11 22">SULA</strain>
        <strain evidence="21">SULB</strain>
    </source>
</reference>
<dbReference type="Proteomes" id="UP000076770">
    <property type="component" value="Chromosome i"/>
</dbReference>
<evidence type="ECO:0000313" key="22">
    <source>
        <dbReference type="Proteomes" id="UP000033106"/>
    </source>
</evidence>
<comment type="subunit">
    <text evidence="8">Has multiple subunits with at least A(3), B(3), C, D, E, F, H, I and proteolipid K(x).</text>
</comment>
<dbReference type="EMBL" id="LT549890">
    <property type="protein sequence ID" value="SAI84118.1"/>
    <property type="molecule type" value="Genomic_DNA"/>
</dbReference>
<dbReference type="EMBL" id="CP033236">
    <property type="protein sequence ID" value="AZF71007.1"/>
    <property type="molecule type" value="Genomic_DNA"/>
</dbReference>
<dbReference type="OrthoDB" id="117390at2157"/>
<dbReference type="Gene3D" id="1.10.287.3240">
    <property type="match status" value="1"/>
</dbReference>
<keyword evidence="2 8" id="KW-0813">Transport</keyword>
<evidence type="ECO:0000313" key="14">
    <source>
        <dbReference type="EMBL" id="AZF73627.1"/>
    </source>
</evidence>
<evidence type="ECO:0000313" key="30">
    <source>
        <dbReference type="Proteomes" id="UP000282269"/>
    </source>
</evidence>
<evidence type="ECO:0000313" key="18">
    <source>
        <dbReference type="EMBL" id="AZF84042.1"/>
    </source>
</evidence>
<comment type="subcellular location">
    <subcellularLocation>
        <location evidence="8">Cell membrane</location>
        <topology evidence="8">Peripheral membrane protein</topology>
    </subcellularLocation>
</comment>
<dbReference type="FunFam" id="1.10.287.3240:FF:000012">
    <property type="entry name" value="V-type ATP synthase subunit D"/>
    <property type="match status" value="1"/>
</dbReference>
<dbReference type="Pfam" id="PF01813">
    <property type="entry name" value="ATP-synt_D"/>
    <property type="match status" value="1"/>
</dbReference>
<evidence type="ECO:0000313" key="15">
    <source>
        <dbReference type="EMBL" id="AZF76251.1"/>
    </source>
</evidence>
<dbReference type="GO" id="GO:0005524">
    <property type="term" value="F:ATP binding"/>
    <property type="evidence" value="ECO:0007669"/>
    <property type="project" value="UniProtKB-UniRule"/>
</dbReference>
<comment type="similarity">
    <text evidence="1 8">Belongs to the V-ATPase D subunit family.</text>
</comment>
<comment type="function">
    <text evidence="8">Component of the A-type ATP synthase that produces ATP from ADP in the presence of a proton gradient across the membrane.</text>
</comment>
<keyword evidence="5 8" id="KW-0406">Ion transport</keyword>
<evidence type="ECO:0000313" key="12">
    <source>
        <dbReference type="EMBL" id="AZF68387.1"/>
    </source>
</evidence>
<evidence type="ECO:0000313" key="13">
    <source>
        <dbReference type="EMBL" id="AZF71007.1"/>
    </source>
</evidence>
<sequence>MSQKVLPTKINLIQFRRQLRLITVIKRLLENKREVLLLYLRTYASQYEKIYNEVNEEMKKVYESYLQAVASEGISNIEEMALSQKPSLEVNSAIKVIFGVKVPTIRLDKSTIPAKPFSDVETSPYLSESYEEMTEALNKIIELVELESTIRSLVSELRKTQRLINSIDNYILPFYRGSIKFIKQILEDRQREEFSRLKIIRRILQRRRESGSR</sequence>
<dbReference type="Proteomes" id="UP000033106">
    <property type="component" value="Chromosome"/>
</dbReference>
<dbReference type="GeneID" id="1454848"/>
<dbReference type="Proteomes" id="UP000273194">
    <property type="component" value="Chromosome"/>
</dbReference>
<evidence type="ECO:0000313" key="29">
    <source>
        <dbReference type="Proteomes" id="UP000278715"/>
    </source>
</evidence>
<dbReference type="EMBL" id="CP033235">
    <property type="protein sequence ID" value="AZF68387.1"/>
    <property type="molecule type" value="Genomic_DNA"/>
</dbReference>
<keyword evidence="7 8" id="KW-0066">ATP synthesis</keyword>
<dbReference type="EMBL" id="CP033237">
    <property type="protein sequence ID" value="AZF73627.1"/>
    <property type="molecule type" value="Genomic_DNA"/>
</dbReference>
<evidence type="ECO:0000313" key="16">
    <source>
        <dbReference type="EMBL" id="AZF78861.1"/>
    </source>
</evidence>
<evidence type="ECO:0000313" key="24">
    <source>
        <dbReference type="Proteomes" id="UP000267993"/>
    </source>
</evidence>
<evidence type="ECO:0000256" key="3">
    <source>
        <dbReference type="ARBA" id="ARBA00022475"/>
    </source>
</evidence>
<dbReference type="KEGG" id="ssof:SULC_1659"/>
<evidence type="ECO:0000256" key="6">
    <source>
        <dbReference type="ARBA" id="ARBA00023136"/>
    </source>
</evidence>
<evidence type="ECO:0000313" key="10">
    <source>
        <dbReference type="EMBL" id="AKA76609.1"/>
    </source>
</evidence>
<dbReference type="RefSeq" id="WP_009991078.1">
    <property type="nucleotide sequence ID" value="NZ_CP011055.2"/>
</dbReference>
<keyword evidence="6 8" id="KW-0472">Membrane</keyword>
<keyword evidence="10" id="KW-0378">Hydrolase</keyword>
<dbReference type="NCBIfam" id="NF001544">
    <property type="entry name" value="PRK00373.1-3"/>
    <property type="match status" value="1"/>
</dbReference>
<dbReference type="EMBL" id="CP011055">
    <property type="protein sequence ID" value="AKA73911.1"/>
    <property type="molecule type" value="Genomic_DNA"/>
</dbReference>
<evidence type="ECO:0000256" key="4">
    <source>
        <dbReference type="ARBA" id="ARBA00022781"/>
    </source>
</evidence>
<dbReference type="SMR" id="A0A0E3MEG8"/>
<evidence type="ECO:0000313" key="9">
    <source>
        <dbReference type="EMBL" id="AKA73911.1"/>
    </source>
</evidence>
<evidence type="ECO:0000313" key="25">
    <source>
        <dbReference type="Proteomes" id="UP000269431"/>
    </source>
</evidence>
<evidence type="ECO:0000256" key="1">
    <source>
        <dbReference type="ARBA" id="ARBA00005850"/>
    </source>
</evidence>
<evidence type="ECO:0000256" key="5">
    <source>
        <dbReference type="ARBA" id="ARBA00023065"/>
    </source>
</evidence>
<dbReference type="GO" id="GO:0046961">
    <property type="term" value="F:proton-transporting ATPase activity, rotational mechanism"/>
    <property type="evidence" value="ECO:0007669"/>
    <property type="project" value="InterPro"/>
</dbReference>
<evidence type="ECO:0000313" key="19">
    <source>
        <dbReference type="EMBL" id="SAI84118.1"/>
    </source>
</evidence>
<dbReference type="EMBL" id="CP033239">
    <property type="protein sequence ID" value="AZF78861.1"/>
    <property type="molecule type" value="Genomic_DNA"/>
</dbReference>
<gene>
    <name evidence="8" type="primary">atpD</name>
    <name evidence="19" type="ORF">SSOP1_0563</name>
    <name evidence="11" type="ORF">SULA_1660</name>
    <name evidence="9" type="ORF">SULB_1661</name>
    <name evidence="10" type="ORF">SULC_1659</name>
    <name evidence="12" type="ORF">SULG_08325</name>
    <name evidence="13" type="ORF">SULH_08325</name>
    <name evidence="14" type="ORF">SULI_08325</name>
    <name evidence="15" type="ORF">SULM_08325</name>
    <name evidence="16" type="ORF">SULN_08325</name>
    <name evidence="17" type="ORF">SULO_08335</name>
    <name evidence="18" type="ORF">SULZ_08250</name>
</gene>